<dbReference type="AlphaFoldDB" id="A0A0S3AGI7"/>
<dbReference type="KEGG" id="nur:ATY38_03080"/>
<dbReference type="EMBL" id="FNLN01000013">
    <property type="protein sequence ID" value="SDT95211.1"/>
    <property type="molecule type" value="Genomic_DNA"/>
</dbReference>
<protein>
    <recommendedName>
        <fullName evidence="5">Sporulation related domain-containing protein</fullName>
    </recommendedName>
</protein>
<dbReference type="Proteomes" id="UP000244110">
    <property type="component" value="Unassembled WGS sequence"/>
</dbReference>
<accession>A0A0S3AGI7</accession>
<dbReference type="Proteomes" id="UP000182882">
    <property type="component" value="Unassembled WGS sequence"/>
</dbReference>
<sequence>MKIIFIILLLVNIAYVMGNQLLSEEKNELLPTQQNPEKIVLVSTHESCLIWGKFYEEQIQYAQTVLSELFPELLYSLEESGDTIMFWLHIPPFPNKEAANREINKLRNLGIVSFRVKDETQWKNAISLGMFYDQNDALKQLRETEKKGIANAGIEDRSVLLKNIVIHNPTRMIKEQMQKLVEQFDDTQLVQGKCERL</sequence>
<reference evidence="2" key="1">
    <citation type="submission" date="2016-10" db="EMBL/GenBank/DDBJ databases">
        <authorList>
            <person name="de Groot N.N."/>
        </authorList>
    </citation>
    <scope>NUCLEOTIDE SEQUENCE [LARGE SCALE GENOMIC DNA]</scope>
    <source>
        <strain evidence="2">Nm10</strain>
    </source>
</reference>
<organism evidence="1 4">
    <name type="scientific">Nitrosomonas ureae</name>
    <dbReference type="NCBI Taxonomy" id="44577"/>
    <lineage>
        <taxon>Bacteria</taxon>
        <taxon>Pseudomonadati</taxon>
        <taxon>Pseudomonadota</taxon>
        <taxon>Betaproteobacteria</taxon>
        <taxon>Nitrosomonadales</taxon>
        <taxon>Nitrosomonadaceae</taxon>
        <taxon>Nitrosomonas</taxon>
    </lineage>
</organism>
<name>A0A0S3AGI7_9PROT</name>
<keyword evidence="3" id="KW-1185">Reference proteome</keyword>
<gene>
    <name evidence="1" type="ORF">C8R28_100119</name>
    <name evidence="2" type="ORF">SAMN05216406_11331</name>
</gene>
<dbReference type="GO" id="GO:0042834">
    <property type="term" value="F:peptidoglycan binding"/>
    <property type="evidence" value="ECO:0007669"/>
    <property type="project" value="InterPro"/>
</dbReference>
<reference evidence="3" key="2">
    <citation type="submission" date="2016-10" db="EMBL/GenBank/DDBJ databases">
        <authorList>
            <person name="Varghese N."/>
            <person name="Submissions S."/>
        </authorList>
    </citation>
    <scope>NUCLEOTIDE SEQUENCE [LARGE SCALE GENOMIC DNA]</scope>
    <source>
        <strain evidence="3">Nm10</strain>
    </source>
</reference>
<evidence type="ECO:0000313" key="4">
    <source>
        <dbReference type="Proteomes" id="UP000244110"/>
    </source>
</evidence>
<evidence type="ECO:0008006" key="5">
    <source>
        <dbReference type="Google" id="ProtNLM"/>
    </source>
</evidence>
<evidence type="ECO:0000313" key="3">
    <source>
        <dbReference type="Proteomes" id="UP000182882"/>
    </source>
</evidence>
<evidence type="ECO:0000313" key="1">
    <source>
        <dbReference type="EMBL" id="PTQ88628.1"/>
    </source>
</evidence>
<reference evidence="1 4" key="3">
    <citation type="submission" date="2018-04" db="EMBL/GenBank/DDBJ databases">
        <title>Active sludge and wastewater microbial communities from Klosterneuburg, Austria.</title>
        <authorList>
            <person name="Wagner M."/>
        </authorList>
    </citation>
    <scope>NUCLEOTIDE SEQUENCE [LARGE SCALE GENOMIC DNA]</scope>
    <source>
        <strain evidence="1 4">Nm4</strain>
    </source>
</reference>
<evidence type="ECO:0000313" key="2">
    <source>
        <dbReference type="EMBL" id="SDT95211.1"/>
    </source>
</evidence>
<dbReference type="SUPFAM" id="SSF110997">
    <property type="entry name" value="Sporulation related repeat"/>
    <property type="match status" value="1"/>
</dbReference>
<dbReference type="InterPro" id="IPR036680">
    <property type="entry name" value="SPOR-like_sf"/>
</dbReference>
<dbReference type="EMBL" id="QAOL01000001">
    <property type="protein sequence ID" value="PTQ88628.1"/>
    <property type="molecule type" value="Genomic_DNA"/>
</dbReference>
<proteinExistence type="predicted"/>